<dbReference type="GO" id="GO:0010181">
    <property type="term" value="F:FMN binding"/>
    <property type="evidence" value="ECO:0007669"/>
    <property type="project" value="InterPro"/>
</dbReference>
<sequence length="299" mass="32653">MAADAAQTAARWEAQLQRNPHPDFKATETSRPPFDTASKFRFTQTVSPTWKFGDGANNTSSPSPAVPHVTIDPYAKGRSAAFNYKLLISAVVPRPIAFLSTRSKDGTVTNLAPFSYFQLIAHDPPMFVVGFSTPLERAKDSLRNLTESGECVINVISEGYVEAANSASINAPYGVSEWDISGLTPLYDCETVQCARVREAVFSIEGKVESMREFDSKATPGKKSATMVTIEGTRFWAREDAINADRNIIDPEVLRPISRLGGITYGRTTEAFEIPRPDFDKDLGGVEGAAKLESKHPAN</sequence>
<evidence type="ECO:0000259" key="6">
    <source>
        <dbReference type="Pfam" id="PF01613"/>
    </source>
</evidence>
<dbReference type="InterPro" id="IPR012349">
    <property type="entry name" value="Split_barrel_FMN-bd"/>
</dbReference>
<feature type="region of interest" description="Disordered" evidence="5">
    <location>
        <begin position="278"/>
        <end position="299"/>
    </location>
</feature>
<comment type="similarity">
    <text evidence="4">Belongs to the flavoredoxin family.</text>
</comment>
<keyword evidence="2" id="KW-0285">Flavoprotein</keyword>
<proteinExistence type="inferred from homology"/>
<keyword evidence="8" id="KW-1185">Reference proteome</keyword>
<gene>
    <name evidence="7" type="ORF">B0H63DRAFT_528620</name>
</gene>
<comment type="caution">
    <text evidence="7">The sequence shown here is derived from an EMBL/GenBank/DDBJ whole genome shotgun (WGS) entry which is preliminary data.</text>
</comment>
<dbReference type="SUPFAM" id="SSF50475">
    <property type="entry name" value="FMN-binding split barrel"/>
    <property type="match status" value="1"/>
</dbReference>
<dbReference type="Gene3D" id="2.30.110.10">
    <property type="entry name" value="Electron Transport, Fmn-binding Protein, Chain A"/>
    <property type="match status" value="1"/>
</dbReference>
<accession>A0AAE0N300</accession>
<comment type="cofactor">
    <cofactor evidence="1">
        <name>FMN</name>
        <dbReference type="ChEBI" id="CHEBI:58210"/>
    </cofactor>
</comment>
<dbReference type="Proteomes" id="UP001285441">
    <property type="component" value="Unassembled WGS sequence"/>
</dbReference>
<protein>
    <recommendedName>
        <fullName evidence="6">Flavin reductase like domain-containing protein</fullName>
    </recommendedName>
</protein>
<reference evidence="7" key="2">
    <citation type="submission" date="2023-06" db="EMBL/GenBank/DDBJ databases">
        <authorList>
            <consortium name="Lawrence Berkeley National Laboratory"/>
            <person name="Haridas S."/>
            <person name="Hensen N."/>
            <person name="Bonometti L."/>
            <person name="Westerberg I."/>
            <person name="Brannstrom I.O."/>
            <person name="Guillou S."/>
            <person name="Cros-Aarteil S."/>
            <person name="Calhoun S."/>
            <person name="Kuo A."/>
            <person name="Mondo S."/>
            <person name="Pangilinan J."/>
            <person name="Riley R."/>
            <person name="LaButti K."/>
            <person name="Andreopoulos B."/>
            <person name="Lipzen A."/>
            <person name="Chen C."/>
            <person name="Yanf M."/>
            <person name="Daum C."/>
            <person name="Ng V."/>
            <person name="Clum A."/>
            <person name="Steindorff A."/>
            <person name="Ohm R."/>
            <person name="Martin F."/>
            <person name="Silar P."/>
            <person name="Natvig D."/>
            <person name="Lalanne C."/>
            <person name="Gautier V."/>
            <person name="Ament-velasquez S.L."/>
            <person name="Kruys A."/>
            <person name="Hutchinson M.I."/>
            <person name="Powell A.J."/>
            <person name="Barry K."/>
            <person name="Miller A.N."/>
            <person name="Grigoriev I.V."/>
            <person name="Debuchy R."/>
            <person name="Gladieux P."/>
            <person name="Thoren M.H."/>
            <person name="Johannesson H."/>
        </authorList>
    </citation>
    <scope>NUCLEOTIDE SEQUENCE</scope>
    <source>
        <strain evidence="7">CBS 232.78</strain>
    </source>
</reference>
<dbReference type="AlphaFoldDB" id="A0AAE0N300"/>
<organism evidence="7 8">
    <name type="scientific">Podospora didyma</name>
    <dbReference type="NCBI Taxonomy" id="330526"/>
    <lineage>
        <taxon>Eukaryota</taxon>
        <taxon>Fungi</taxon>
        <taxon>Dikarya</taxon>
        <taxon>Ascomycota</taxon>
        <taxon>Pezizomycotina</taxon>
        <taxon>Sordariomycetes</taxon>
        <taxon>Sordariomycetidae</taxon>
        <taxon>Sordariales</taxon>
        <taxon>Podosporaceae</taxon>
        <taxon>Podospora</taxon>
    </lineage>
</organism>
<evidence type="ECO:0000313" key="8">
    <source>
        <dbReference type="Proteomes" id="UP001285441"/>
    </source>
</evidence>
<evidence type="ECO:0000256" key="4">
    <source>
        <dbReference type="ARBA" id="ARBA00038054"/>
    </source>
</evidence>
<evidence type="ECO:0000256" key="3">
    <source>
        <dbReference type="ARBA" id="ARBA00022643"/>
    </source>
</evidence>
<evidence type="ECO:0000313" key="7">
    <source>
        <dbReference type="EMBL" id="KAK3368248.1"/>
    </source>
</evidence>
<dbReference type="Pfam" id="PF01613">
    <property type="entry name" value="Flavin_Reduct"/>
    <property type="match status" value="1"/>
</dbReference>
<dbReference type="InterPro" id="IPR002563">
    <property type="entry name" value="Flavin_Rdtase-like_dom"/>
</dbReference>
<feature type="domain" description="Flavin reductase like" evidence="6">
    <location>
        <begin position="92"/>
        <end position="241"/>
    </location>
</feature>
<evidence type="ECO:0000256" key="2">
    <source>
        <dbReference type="ARBA" id="ARBA00022630"/>
    </source>
</evidence>
<keyword evidence="3" id="KW-0288">FMN</keyword>
<evidence type="ECO:0000256" key="5">
    <source>
        <dbReference type="SAM" id="MobiDB-lite"/>
    </source>
</evidence>
<dbReference type="PANTHER" id="PTHR33798:SF5">
    <property type="entry name" value="FLAVIN REDUCTASE LIKE DOMAIN-CONTAINING PROTEIN"/>
    <property type="match status" value="1"/>
</dbReference>
<dbReference type="PANTHER" id="PTHR33798">
    <property type="entry name" value="FLAVOPROTEIN OXYGENASE"/>
    <property type="match status" value="1"/>
</dbReference>
<dbReference type="EMBL" id="JAULSW010000010">
    <property type="protein sequence ID" value="KAK3368248.1"/>
    <property type="molecule type" value="Genomic_DNA"/>
</dbReference>
<feature type="region of interest" description="Disordered" evidence="5">
    <location>
        <begin position="1"/>
        <end position="30"/>
    </location>
</feature>
<name>A0AAE0N300_9PEZI</name>
<evidence type="ECO:0000256" key="1">
    <source>
        <dbReference type="ARBA" id="ARBA00001917"/>
    </source>
</evidence>
<reference evidence="7" key="1">
    <citation type="journal article" date="2023" name="Mol. Phylogenet. Evol.">
        <title>Genome-scale phylogeny and comparative genomics of the fungal order Sordariales.</title>
        <authorList>
            <person name="Hensen N."/>
            <person name="Bonometti L."/>
            <person name="Westerberg I."/>
            <person name="Brannstrom I.O."/>
            <person name="Guillou S."/>
            <person name="Cros-Aarteil S."/>
            <person name="Calhoun S."/>
            <person name="Haridas S."/>
            <person name="Kuo A."/>
            <person name="Mondo S."/>
            <person name="Pangilinan J."/>
            <person name="Riley R."/>
            <person name="LaButti K."/>
            <person name="Andreopoulos B."/>
            <person name="Lipzen A."/>
            <person name="Chen C."/>
            <person name="Yan M."/>
            <person name="Daum C."/>
            <person name="Ng V."/>
            <person name="Clum A."/>
            <person name="Steindorff A."/>
            <person name="Ohm R.A."/>
            <person name="Martin F."/>
            <person name="Silar P."/>
            <person name="Natvig D.O."/>
            <person name="Lalanne C."/>
            <person name="Gautier V."/>
            <person name="Ament-Velasquez S.L."/>
            <person name="Kruys A."/>
            <person name="Hutchinson M.I."/>
            <person name="Powell A.J."/>
            <person name="Barry K."/>
            <person name="Miller A.N."/>
            <person name="Grigoriev I.V."/>
            <person name="Debuchy R."/>
            <person name="Gladieux P."/>
            <person name="Hiltunen Thoren M."/>
            <person name="Johannesson H."/>
        </authorList>
    </citation>
    <scope>NUCLEOTIDE SEQUENCE</scope>
    <source>
        <strain evidence="7">CBS 232.78</strain>
    </source>
</reference>